<dbReference type="Pfam" id="PF01544">
    <property type="entry name" value="CorA"/>
    <property type="match status" value="1"/>
</dbReference>
<feature type="transmembrane region" description="Helical" evidence="6">
    <location>
        <begin position="695"/>
        <end position="717"/>
    </location>
</feature>
<evidence type="ECO:0000256" key="3">
    <source>
        <dbReference type="ARBA" id="ARBA00022989"/>
    </source>
</evidence>
<feature type="region of interest" description="Disordered" evidence="5">
    <location>
        <begin position="765"/>
        <end position="786"/>
    </location>
</feature>
<accession>A0AAD9VY60</accession>
<comment type="caution">
    <text evidence="7">The sequence shown here is derived from an EMBL/GenBank/DDBJ whole genome shotgun (WGS) entry which is preliminary data.</text>
</comment>
<dbReference type="SUPFAM" id="SSF144083">
    <property type="entry name" value="Magnesium transport protein CorA, transmembrane region"/>
    <property type="match status" value="1"/>
</dbReference>
<evidence type="ECO:0000256" key="4">
    <source>
        <dbReference type="ARBA" id="ARBA00023136"/>
    </source>
</evidence>
<protein>
    <submittedName>
        <fullName evidence="7">Uncharacterized protein</fullName>
    </submittedName>
</protein>
<dbReference type="GO" id="GO:0046873">
    <property type="term" value="F:metal ion transmembrane transporter activity"/>
    <property type="evidence" value="ECO:0007669"/>
    <property type="project" value="InterPro"/>
</dbReference>
<keyword evidence="8" id="KW-1185">Reference proteome</keyword>
<reference evidence="7" key="1">
    <citation type="submission" date="2023-06" db="EMBL/GenBank/DDBJ databases">
        <authorList>
            <person name="Noh H."/>
        </authorList>
    </citation>
    <scope>NUCLEOTIDE SEQUENCE</scope>
    <source>
        <strain evidence="7">DUCC20226</strain>
    </source>
</reference>
<proteinExistence type="predicted"/>
<gene>
    <name evidence="7" type="ORF">N8I77_013340</name>
</gene>
<sequence length="786" mass="88475">MPTPYQRENIVERGESFVTRASLIMCVHGHLRDGNDYATFLAIEFMFLPRRKSRRARMANINLRFTDEGTAPGLEVVDVNPKGVYNIRHNQSSEVPSIFPRQSGNAVGLAEVGGAQVDTTRETGTDSMVRISGNSVSFGNYGTKNEAQWTIQEAGSNKAGIPESFIGAVLLRRTGKQPFSMMPTIQVKVSGLAFEQAFAGGLRDDPVIFDPKMASTGLGRGPFHLTDTDRSNLEGFWNRQFANKPIGNIQFVVPHTVSPSSDPASNHCVPASDGKWIQSNDPEAHISISGVGSRGIQPQFDEDVLGAVYTELWNIDATEAGAMRPLIYRWQDLGNPLDDDKLSKHVSWLKEESELRGFSDMQHEQQYLETNVTQDTEAEAHRRHMEIPETTHTLCSVLIRKAKKQTSFKSVQDLSQELFDTKTMKSILEIFDIEYKDYNGYRKLDFGSCELRSTGKGRELSTFYIIQTPYYRRGFWSMFLVGKADPKDPNRARKLSGLIQSGSDVELREIVDATASKAERYNYHPLLLPYRLYVNHYENTSKQFNSVLKDVELVERLIKDELDNRRRLTSQAGGKVDDYEDSKPSHWGLAKWSKTLHEASMEVAELARRRTFEDYLGKTLIDELNKETPPHYQLSQDVGRHDRWAKAHQLDIEGMPGRIDSLNNLLYSMIAQQDNIMSIKLATEGLSDSKAMKTLSIITILFLPGTFVATIFTTNVVSFQDSAAETKAYIAVVVPLTVVLMTLYGLWPWIKLAWSTARQKMRDPETGNMGMFSKSPNAASKTAKQM</sequence>
<dbReference type="AlphaFoldDB" id="A0AAD9VY60"/>
<evidence type="ECO:0000256" key="6">
    <source>
        <dbReference type="SAM" id="Phobius"/>
    </source>
</evidence>
<comment type="subcellular location">
    <subcellularLocation>
        <location evidence="1">Membrane</location>
        <topology evidence="1">Multi-pass membrane protein</topology>
    </subcellularLocation>
</comment>
<evidence type="ECO:0000256" key="2">
    <source>
        <dbReference type="ARBA" id="ARBA00022692"/>
    </source>
</evidence>
<dbReference type="Gene3D" id="1.20.58.340">
    <property type="entry name" value="Magnesium transport protein CorA, transmembrane region"/>
    <property type="match status" value="1"/>
</dbReference>
<dbReference type="InterPro" id="IPR045863">
    <property type="entry name" value="CorA_TM1_TM2"/>
</dbReference>
<feature type="transmembrane region" description="Helical" evidence="6">
    <location>
        <begin position="729"/>
        <end position="750"/>
    </location>
</feature>
<evidence type="ECO:0000256" key="1">
    <source>
        <dbReference type="ARBA" id="ARBA00004141"/>
    </source>
</evidence>
<evidence type="ECO:0000313" key="8">
    <source>
        <dbReference type="Proteomes" id="UP001265746"/>
    </source>
</evidence>
<evidence type="ECO:0000313" key="7">
    <source>
        <dbReference type="EMBL" id="KAK2596450.1"/>
    </source>
</evidence>
<organism evidence="7 8">
    <name type="scientific">Phomopsis amygdali</name>
    <name type="common">Fusicoccum amygdali</name>
    <dbReference type="NCBI Taxonomy" id="1214568"/>
    <lineage>
        <taxon>Eukaryota</taxon>
        <taxon>Fungi</taxon>
        <taxon>Dikarya</taxon>
        <taxon>Ascomycota</taxon>
        <taxon>Pezizomycotina</taxon>
        <taxon>Sordariomycetes</taxon>
        <taxon>Sordariomycetidae</taxon>
        <taxon>Diaporthales</taxon>
        <taxon>Diaporthaceae</taxon>
        <taxon>Diaporthe</taxon>
    </lineage>
</organism>
<name>A0AAD9VY60_PHOAM</name>
<keyword evidence="4 6" id="KW-0472">Membrane</keyword>
<keyword evidence="2 6" id="KW-0812">Transmembrane</keyword>
<dbReference type="GO" id="GO:0016020">
    <property type="term" value="C:membrane"/>
    <property type="evidence" value="ECO:0007669"/>
    <property type="project" value="UniProtKB-SubCell"/>
</dbReference>
<dbReference type="Proteomes" id="UP001265746">
    <property type="component" value="Unassembled WGS sequence"/>
</dbReference>
<evidence type="ECO:0000256" key="5">
    <source>
        <dbReference type="SAM" id="MobiDB-lite"/>
    </source>
</evidence>
<keyword evidence="3 6" id="KW-1133">Transmembrane helix</keyword>
<dbReference type="EMBL" id="JAUJFL010000011">
    <property type="protein sequence ID" value="KAK2596450.1"/>
    <property type="molecule type" value="Genomic_DNA"/>
</dbReference>
<dbReference type="InterPro" id="IPR002523">
    <property type="entry name" value="MgTranspt_CorA/ZnTranspt_ZntB"/>
</dbReference>
<feature type="compositionally biased region" description="Polar residues" evidence="5">
    <location>
        <begin position="774"/>
        <end position="786"/>
    </location>
</feature>